<protein>
    <recommendedName>
        <fullName evidence="4">DUF1440 domain-containing protein</fullName>
    </recommendedName>
</protein>
<evidence type="ECO:0008006" key="4">
    <source>
        <dbReference type="Google" id="ProtNLM"/>
    </source>
</evidence>
<dbReference type="Proteomes" id="UP001216139">
    <property type="component" value="Chromosome"/>
</dbReference>
<proteinExistence type="predicted"/>
<feature type="transmembrane region" description="Helical" evidence="1">
    <location>
        <begin position="63"/>
        <end position="91"/>
    </location>
</feature>
<evidence type="ECO:0000256" key="1">
    <source>
        <dbReference type="SAM" id="Phobius"/>
    </source>
</evidence>
<dbReference type="EMBL" id="CP117167">
    <property type="protein sequence ID" value="WCT14209.1"/>
    <property type="molecule type" value="Genomic_DNA"/>
</dbReference>
<evidence type="ECO:0000313" key="2">
    <source>
        <dbReference type="EMBL" id="WCT14209.1"/>
    </source>
</evidence>
<reference evidence="2 3" key="1">
    <citation type="submission" date="2023-02" db="EMBL/GenBank/DDBJ databases">
        <title>Genome sequence of Mucilaginibacter jinjuensis strain KACC 16571.</title>
        <authorList>
            <person name="Kim S."/>
            <person name="Heo J."/>
            <person name="Kwon S.-W."/>
        </authorList>
    </citation>
    <scope>NUCLEOTIDE SEQUENCE [LARGE SCALE GENOMIC DNA]</scope>
    <source>
        <strain evidence="2 3">KACC 16571</strain>
    </source>
</reference>
<keyword evidence="1" id="KW-0812">Transmembrane</keyword>
<accession>A0ABY7TD96</accession>
<organism evidence="2 3">
    <name type="scientific">Mucilaginibacter jinjuensis</name>
    <dbReference type="NCBI Taxonomy" id="1176721"/>
    <lineage>
        <taxon>Bacteria</taxon>
        <taxon>Pseudomonadati</taxon>
        <taxon>Bacteroidota</taxon>
        <taxon>Sphingobacteriia</taxon>
        <taxon>Sphingobacteriales</taxon>
        <taxon>Sphingobacteriaceae</taxon>
        <taxon>Mucilaginibacter</taxon>
    </lineage>
</organism>
<dbReference type="RefSeq" id="WP_273632541.1">
    <property type="nucleotide sequence ID" value="NZ_CP117167.1"/>
</dbReference>
<feature type="transmembrane region" description="Helical" evidence="1">
    <location>
        <begin position="138"/>
        <end position="157"/>
    </location>
</feature>
<feature type="transmembrane region" description="Helical" evidence="1">
    <location>
        <begin position="103"/>
        <end position="126"/>
    </location>
</feature>
<keyword evidence="3" id="KW-1185">Reference proteome</keyword>
<feature type="transmembrane region" description="Helical" evidence="1">
    <location>
        <begin position="20"/>
        <end position="43"/>
    </location>
</feature>
<keyword evidence="1" id="KW-1133">Transmembrane helix</keyword>
<gene>
    <name evidence="2" type="ORF">PQO05_09710</name>
</gene>
<name>A0ABY7TD96_9SPHI</name>
<evidence type="ECO:0000313" key="3">
    <source>
        <dbReference type="Proteomes" id="UP001216139"/>
    </source>
</evidence>
<keyword evidence="1" id="KW-0472">Membrane</keyword>
<sequence>MDIQTHYQFAERINNNKGFILVVIVSWLIAGTLDALAATFILGKGNWAGVFKFVASALYGKDAFTGGTTIAVQGLIMHYIIALSFTLVYFFSYPYISFLHKSVALNAVIYGTFVFIIMTFCVVPLSKIGWRPFQPVPALVNLIILIICIALPITYIASKYYAKPTVYENQL</sequence>